<dbReference type="InterPro" id="IPR008271">
    <property type="entry name" value="Ser/Thr_kinase_AS"/>
</dbReference>
<evidence type="ECO:0000313" key="11">
    <source>
        <dbReference type="Proteomes" id="UP001219525"/>
    </source>
</evidence>
<dbReference type="GO" id="GO:0004674">
    <property type="term" value="F:protein serine/threonine kinase activity"/>
    <property type="evidence" value="ECO:0007669"/>
    <property type="project" value="UniProtKB-KW"/>
</dbReference>
<feature type="domain" description="Protein kinase" evidence="9">
    <location>
        <begin position="328"/>
        <end position="599"/>
    </location>
</feature>
<organism evidence="10 11">
    <name type="scientific">Mycena pura</name>
    <dbReference type="NCBI Taxonomy" id="153505"/>
    <lineage>
        <taxon>Eukaryota</taxon>
        <taxon>Fungi</taxon>
        <taxon>Dikarya</taxon>
        <taxon>Basidiomycota</taxon>
        <taxon>Agaricomycotina</taxon>
        <taxon>Agaricomycetes</taxon>
        <taxon>Agaricomycetidae</taxon>
        <taxon>Agaricales</taxon>
        <taxon>Marasmiineae</taxon>
        <taxon>Mycenaceae</taxon>
        <taxon>Mycena</taxon>
    </lineage>
</organism>
<evidence type="ECO:0000256" key="2">
    <source>
        <dbReference type="ARBA" id="ARBA00022553"/>
    </source>
</evidence>
<keyword evidence="11" id="KW-1185">Reference proteome</keyword>
<dbReference type="InterPro" id="IPR017441">
    <property type="entry name" value="Protein_kinase_ATP_BS"/>
</dbReference>
<dbReference type="AlphaFoldDB" id="A0AAD6YBV9"/>
<reference evidence="10" key="1">
    <citation type="submission" date="2023-03" db="EMBL/GenBank/DDBJ databases">
        <title>Massive genome expansion in bonnet fungi (Mycena s.s.) driven by repeated elements and novel gene families across ecological guilds.</title>
        <authorList>
            <consortium name="Lawrence Berkeley National Laboratory"/>
            <person name="Harder C.B."/>
            <person name="Miyauchi S."/>
            <person name="Viragh M."/>
            <person name="Kuo A."/>
            <person name="Thoen E."/>
            <person name="Andreopoulos B."/>
            <person name="Lu D."/>
            <person name="Skrede I."/>
            <person name="Drula E."/>
            <person name="Henrissat B."/>
            <person name="Morin E."/>
            <person name="Kohler A."/>
            <person name="Barry K."/>
            <person name="LaButti K."/>
            <person name="Morin E."/>
            <person name="Salamov A."/>
            <person name="Lipzen A."/>
            <person name="Mereny Z."/>
            <person name="Hegedus B."/>
            <person name="Baldrian P."/>
            <person name="Stursova M."/>
            <person name="Weitz H."/>
            <person name="Taylor A."/>
            <person name="Grigoriev I.V."/>
            <person name="Nagy L.G."/>
            <person name="Martin F."/>
            <person name="Kauserud H."/>
        </authorList>
    </citation>
    <scope>NUCLEOTIDE SEQUENCE</scope>
    <source>
        <strain evidence="10">9144</strain>
    </source>
</reference>
<accession>A0AAD6YBV9</accession>
<keyword evidence="8" id="KW-0472">Membrane</keyword>
<keyword evidence="2" id="KW-0597">Phosphoprotein</keyword>
<dbReference type="SMART" id="SM00220">
    <property type="entry name" value="S_TKc"/>
    <property type="match status" value="1"/>
</dbReference>
<dbReference type="Proteomes" id="UP001219525">
    <property type="component" value="Unassembled WGS sequence"/>
</dbReference>
<evidence type="ECO:0000256" key="1">
    <source>
        <dbReference type="ARBA" id="ARBA00022527"/>
    </source>
</evidence>
<evidence type="ECO:0000256" key="4">
    <source>
        <dbReference type="ARBA" id="ARBA00022741"/>
    </source>
</evidence>
<evidence type="ECO:0000256" key="5">
    <source>
        <dbReference type="ARBA" id="ARBA00022777"/>
    </source>
</evidence>
<keyword evidence="4 7" id="KW-0547">Nucleotide-binding</keyword>
<feature type="transmembrane region" description="Helical" evidence="8">
    <location>
        <begin position="177"/>
        <end position="196"/>
    </location>
</feature>
<dbReference type="SUPFAM" id="SSF56112">
    <property type="entry name" value="Protein kinase-like (PK-like)"/>
    <property type="match status" value="1"/>
</dbReference>
<comment type="caution">
    <text evidence="10">The sequence shown here is derived from an EMBL/GenBank/DDBJ whole genome shotgun (WGS) entry which is preliminary data.</text>
</comment>
<dbReference type="EMBL" id="JARJCW010000059">
    <property type="protein sequence ID" value="KAJ7201352.1"/>
    <property type="molecule type" value="Genomic_DNA"/>
</dbReference>
<dbReference type="Pfam" id="PF00069">
    <property type="entry name" value="Pkinase"/>
    <property type="match status" value="1"/>
</dbReference>
<dbReference type="InterPro" id="IPR000719">
    <property type="entry name" value="Prot_kinase_dom"/>
</dbReference>
<dbReference type="GO" id="GO:0005524">
    <property type="term" value="F:ATP binding"/>
    <property type="evidence" value="ECO:0007669"/>
    <property type="project" value="UniProtKB-UniRule"/>
</dbReference>
<dbReference type="PROSITE" id="PS00108">
    <property type="entry name" value="PROTEIN_KINASE_ST"/>
    <property type="match status" value="1"/>
</dbReference>
<sequence length="614" mass="68601">MLQLLLQFSRCVSLLLHDAESARCQLSRNIAQAVVVVLGAFKTSTPGLAIRLPPTKTLPLLLPATPTLLSGSHRHPVMFWIALFAALAMSLGLTCGALAKLDLQHTHAAPKTREQLSRHRRASLGALWAWRLAVPLFFKVISQRTRRHLADIKITATIPVLLVDKVCSIRKLREGPIFLAPAIFSLVLLCGALVKTRIQQAIHTILGRRACAHIKHLGEVFFVLVSDVNSGASTTFSFLWLAFESNQIFWSANVVKTSLRGLFSVKSTVPPVDRPHASVPENYDPLPGSIGFSDNKRASQTGPEVWRSSGWKVIKCFGLEPAIDPSWLKCIQHLGKGGYGQVIKADARGTEVAVKRIHKPKKRYPQAIWYHFFAEVTVHVCMHNHPAFPNLFGAFHDANYYYLVMECGRFCFADLNLSRRAVGYYGRQLVDGVQALHEQCILHLDIKPTNLVLGAGNRLLIIDYGLSVVFDKTLNPSDWPEWFALRKASAGHFPMLWADDDARNPHTANRVAGTPHFMCPLVELKIPYSYGVDLWSVGVTLYYWMTNKLPSFCATTGTFTESLEDHLSAAECDFFVKIFSYEKPKRFESWAELKHHPFWDTLSAGGGGSEREEP</sequence>
<keyword evidence="8" id="KW-1133">Transmembrane helix</keyword>
<keyword evidence="1" id="KW-0723">Serine/threonine-protein kinase</keyword>
<dbReference type="PANTHER" id="PTHR24351">
    <property type="entry name" value="RIBOSOMAL PROTEIN S6 KINASE"/>
    <property type="match status" value="1"/>
</dbReference>
<keyword evidence="6 7" id="KW-0067">ATP-binding</keyword>
<dbReference type="PROSITE" id="PS00107">
    <property type="entry name" value="PROTEIN_KINASE_ATP"/>
    <property type="match status" value="1"/>
</dbReference>
<protein>
    <submittedName>
        <fullName evidence="10">Kinase-like domain-containing protein</fullName>
    </submittedName>
</protein>
<evidence type="ECO:0000259" key="9">
    <source>
        <dbReference type="PROSITE" id="PS50011"/>
    </source>
</evidence>
<dbReference type="CDD" id="cd00180">
    <property type="entry name" value="PKc"/>
    <property type="match status" value="1"/>
</dbReference>
<evidence type="ECO:0000256" key="3">
    <source>
        <dbReference type="ARBA" id="ARBA00022679"/>
    </source>
</evidence>
<evidence type="ECO:0000256" key="6">
    <source>
        <dbReference type="ARBA" id="ARBA00022840"/>
    </source>
</evidence>
<dbReference type="InterPro" id="IPR011009">
    <property type="entry name" value="Kinase-like_dom_sf"/>
</dbReference>
<name>A0AAD6YBV9_9AGAR</name>
<keyword evidence="5 10" id="KW-0418">Kinase</keyword>
<keyword evidence="3" id="KW-0808">Transferase</keyword>
<keyword evidence="8" id="KW-0812">Transmembrane</keyword>
<feature type="transmembrane region" description="Helical" evidence="8">
    <location>
        <begin position="77"/>
        <end position="101"/>
    </location>
</feature>
<evidence type="ECO:0000313" key="10">
    <source>
        <dbReference type="EMBL" id="KAJ7201352.1"/>
    </source>
</evidence>
<evidence type="ECO:0000256" key="7">
    <source>
        <dbReference type="PROSITE-ProRule" id="PRU10141"/>
    </source>
</evidence>
<dbReference type="PROSITE" id="PS50011">
    <property type="entry name" value="PROTEIN_KINASE_DOM"/>
    <property type="match status" value="1"/>
</dbReference>
<feature type="binding site" evidence="7">
    <location>
        <position position="355"/>
    </location>
    <ligand>
        <name>ATP</name>
        <dbReference type="ChEBI" id="CHEBI:30616"/>
    </ligand>
</feature>
<dbReference type="Gene3D" id="1.10.510.10">
    <property type="entry name" value="Transferase(Phosphotransferase) domain 1"/>
    <property type="match status" value="1"/>
</dbReference>
<proteinExistence type="predicted"/>
<dbReference type="Gene3D" id="3.30.200.20">
    <property type="entry name" value="Phosphorylase Kinase, domain 1"/>
    <property type="match status" value="1"/>
</dbReference>
<gene>
    <name evidence="10" type="ORF">GGX14DRAFT_656414</name>
</gene>
<evidence type="ECO:0000256" key="8">
    <source>
        <dbReference type="SAM" id="Phobius"/>
    </source>
</evidence>